<dbReference type="EC" id="2.3.-.-" evidence="4"/>
<sequence length="159" mass="17337">MSHGAIEIRPAMPADVEEISTVVLRCLRETNAQHYSADIVASVIENFSPDKIAARFADRLVLVATAEGTVIGTASLHGTWVRSVFVRPDRQKRGIGTGLMRAVEERAAAQGIRQISVPSSINAEDFYRGLGFTHLRDELHGQERVIVMTKPLTSAAEQG</sequence>
<dbReference type="InterPro" id="IPR000182">
    <property type="entry name" value="GNAT_dom"/>
</dbReference>
<evidence type="ECO:0000256" key="1">
    <source>
        <dbReference type="ARBA" id="ARBA00022679"/>
    </source>
</evidence>
<keyword evidence="5" id="KW-1185">Reference proteome</keyword>
<evidence type="ECO:0000313" key="4">
    <source>
        <dbReference type="EMBL" id="MFC5393465.1"/>
    </source>
</evidence>
<accession>A0ABW0H9Z7</accession>
<organism evidence="4 5">
    <name type="scientific">Bosea vestrisii</name>
    <dbReference type="NCBI Taxonomy" id="151416"/>
    <lineage>
        <taxon>Bacteria</taxon>
        <taxon>Pseudomonadati</taxon>
        <taxon>Pseudomonadota</taxon>
        <taxon>Alphaproteobacteria</taxon>
        <taxon>Hyphomicrobiales</taxon>
        <taxon>Boseaceae</taxon>
        <taxon>Bosea</taxon>
    </lineage>
</organism>
<evidence type="ECO:0000313" key="5">
    <source>
        <dbReference type="Proteomes" id="UP001596104"/>
    </source>
</evidence>
<dbReference type="EMBL" id="JBHSLV010000020">
    <property type="protein sequence ID" value="MFC5393465.1"/>
    <property type="molecule type" value="Genomic_DNA"/>
</dbReference>
<evidence type="ECO:0000256" key="2">
    <source>
        <dbReference type="ARBA" id="ARBA00023315"/>
    </source>
</evidence>
<comment type="caution">
    <text evidence="4">The sequence shown here is derived from an EMBL/GenBank/DDBJ whole genome shotgun (WGS) entry which is preliminary data.</text>
</comment>
<feature type="domain" description="N-acetyltransferase" evidence="3">
    <location>
        <begin position="6"/>
        <end position="153"/>
    </location>
</feature>
<dbReference type="PANTHER" id="PTHR43877">
    <property type="entry name" value="AMINOALKYLPHOSPHONATE N-ACETYLTRANSFERASE-RELATED-RELATED"/>
    <property type="match status" value="1"/>
</dbReference>
<dbReference type="PANTHER" id="PTHR43877:SF1">
    <property type="entry name" value="ACETYLTRANSFERASE"/>
    <property type="match status" value="1"/>
</dbReference>
<dbReference type="RefSeq" id="WP_377008448.1">
    <property type="nucleotide sequence ID" value="NZ_JBHSLV010000020.1"/>
</dbReference>
<keyword evidence="2 4" id="KW-0012">Acyltransferase</keyword>
<reference evidence="5" key="1">
    <citation type="journal article" date="2019" name="Int. J. Syst. Evol. Microbiol.">
        <title>The Global Catalogue of Microorganisms (GCM) 10K type strain sequencing project: providing services to taxonomists for standard genome sequencing and annotation.</title>
        <authorList>
            <consortium name="The Broad Institute Genomics Platform"/>
            <consortium name="The Broad Institute Genome Sequencing Center for Infectious Disease"/>
            <person name="Wu L."/>
            <person name="Ma J."/>
        </authorList>
    </citation>
    <scope>NUCLEOTIDE SEQUENCE [LARGE SCALE GENOMIC DNA]</scope>
    <source>
        <strain evidence="5">CGMCC 1.16326</strain>
    </source>
</reference>
<dbReference type="PROSITE" id="PS51186">
    <property type="entry name" value="GNAT"/>
    <property type="match status" value="1"/>
</dbReference>
<dbReference type="InterPro" id="IPR050832">
    <property type="entry name" value="Bact_Acetyltransf"/>
</dbReference>
<evidence type="ECO:0000259" key="3">
    <source>
        <dbReference type="PROSITE" id="PS51186"/>
    </source>
</evidence>
<dbReference type="SUPFAM" id="SSF55729">
    <property type="entry name" value="Acyl-CoA N-acyltransferases (Nat)"/>
    <property type="match status" value="1"/>
</dbReference>
<name>A0ABW0H9Z7_9HYPH</name>
<protein>
    <submittedName>
        <fullName evidence="4">GNAT family N-acetyltransferase</fullName>
        <ecNumber evidence="4">2.3.-.-</ecNumber>
    </submittedName>
</protein>
<dbReference type="Gene3D" id="3.40.630.30">
    <property type="match status" value="1"/>
</dbReference>
<dbReference type="CDD" id="cd04301">
    <property type="entry name" value="NAT_SF"/>
    <property type="match status" value="1"/>
</dbReference>
<dbReference type="GO" id="GO:0016746">
    <property type="term" value="F:acyltransferase activity"/>
    <property type="evidence" value="ECO:0007669"/>
    <property type="project" value="UniProtKB-KW"/>
</dbReference>
<keyword evidence="1 4" id="KW-0808">Transferase</keyword>
<gene>
    <name evidence="4" type="ORF">ACFPPC_12520</name>
</gene>
<proteinExistence type="predicted"/>
<dbReference type="Proteomes" id="UP001596104">
    <property type="component" value="Unassembled WGS sequence"/>
</dbReference>
<dbReference type="Pfam" id="PF13673">
    <property type="entry name" value="Acetyltransf_10"/>
    <property type="match status" value="1"/>
</dbReference>
<dbReference type="InterPro" id="IPR016181">
    <property type="entry name" value="Acyl_CoA_acyltransferase"/>
</dbReference>